<evidence type="ECO:0000313" key="6">
    <source>
        <dbReference type="Proteomes" id="UP000016922"/>
    </source>
</evidence>
<dbReference type="OMA" id="DVPEFWG"/>
<dbReference type="RefSeq" id="XP_008086372.1">
    <property type="nucleotide sequence ID" value="XM_008088181.1"/>
</dbReference>
<dbReference type="Gene3D" id="3.30.559.10">
    <property type="entry name" value="Chloramphenicol acetyltransferase-like domain"/>
    <property type="match status" value="2"/>
</dbReference>
<dbReference type="EMBL" id="KE145370">
    <property type="protein sequence ID" value="EPE27182.1"/>
    <property type="molecule type" value="Genomic_DNA"/>
</dbReference>
<dbReference type="AlphaFoldDB" id="S3CKY5"/>
<evidence type="ECO:0000256" key="3">
    <source>
        <dbReference type="ARBA" id="ARBA00022679"/>
    </source>
</evidence>
<name>S3CKY5_GLAL2</name>
<dbReference type="KEGG" id="glz:GLAREA_03096"/>
<gene>
    <name evidence="5" type="ORF">GLAREA_03096</name>
</gene>
<dbReference type="InterPro" id="IPR051283">
    <property type="entry name" value="Sec_Metabolite_Acyltrans"/>
</dbReference>
<dbReference type="GeneID" id="19462152"/>
<dbReference type="PANTHER" id="PTHR31896:SF69">
    <property type="entry name" value="FAMILY REGULATORY PROTEIN, PUTATIVE (AFU_ORTHOLOGUE AFUA_3G14730)-RELATED"/>
    <property type="match status" value="1"/>
</dbReference>
<accession>S3CKY5</accession>
<sequence length="496" mass="55688">MGVFKSKLVRPERVATDTVLPLHPMDDTSVNKSFILYLMLRFDDILDPEKLRSSLETLLEHGNWKKLGARLRLNDQGKLEYHIPSEFSSKRPAFTYTHDQRECSIEEDSLASSLPKSTANAVPTIYSGTSKWSSLSHNEQDPTHINDYLYQDRPQLSLHIVSFNDATLVSVGWPHTLLDAMGRAELFKAWILSLNGRVDEVPDLVGVDSDPLANFGKTCVEESAIKPYSLNGFGFFVFVINYILEAVLYPKETSRLVCLPASTLAKMKSQAVSEVKAKDSKAFLSDGDVICAWWTRYAALYLKGKKDRTVVVMNAFGLRSTLASPQSNGSSPLLPEGKPYISNCVQAVFGFVRLSEIYDKPLSHTAHLVRRSLIEQGTYAQQEALAYEAKRLKRHVIYGGSDCLMIVFSNWSKAKFHDIDFSAAVVKRGKGKENRVGRPTYIHTNGYSKGYSTRNAGPILGKDENGNYWMLMTMRDGNWKAVEEAFEKDWGSPSRI</sequence>
<comment type="pathway">
    <text evidence="1">Secondary metabolite biosynthesis.</text>
</comment>
<keyword evidence="4" id="KW-0012">Acyltransferase</keyword>
<proteinExistence type="inferred from homology"/>
<protein>
    <submittedName>
        <fullName evidence="5">Uncharacterized protein</fullName>
    </submittedName>
</protein>
<dbReference type="GO" id="GO:0016746">
    <property type="term" value="F:acyltransferase activity"/>
    <property type="evidence" value="ECO:0007669"/>
    <property type="project" value="UniProtKB-KW"/>
</dbReference>
<evidence type="ECO:0000256" key="2">
    <source>
        <dbReference type="ARBA" id="ARBA00009861"/>
    </source>
</evidence>
<dbReference type="OrthoDB" id="21502at2759"/>
<evidence type="ECO:0000256" key="4">
    <source>
        <dbReference type="ARBA" id="ARBA00023315"/>
    </source>
</evidence>
<dbReference type="Proteomes" id="UP000016922">
    <property type="component" value="Unassembled WGS sequence"/>
</dbReference>
<dbReference type="InterPro" id="IPR023213">
    <property type="entry name" value="CAT-like_dom_sf"/>
</dbReference>
<evidence type="ECO:0000313" key="5">
    <source>
        <dbReference type="EMBL" id="EPE27182.1"/>
    </source>
</evidence>
<dbReference type="HOGENOM" id="CLU_029797_2_1_1"/>
<keyword evidence="3" id="KW-0808">Transferase</keyword>
<evidence type="ECO:0000256" key="1">
    <source>
        <dbReference type="ARBA" id="ARBA00005179"/>
    </source>
</evidence>
<dbReference type="Pfam" id="PF02458">
    <property type="entry name" value="Transferase"/>
    <property type="match status" value="1"/>
</dbReference>
<comment type="similarity">
    <text evidence="2">Belongs to the plant acyltransferase family.</text>
</comment>
<keyword evidence="6" id="KW-1185">Reference proteome</keyword>
<dbReference type="PANTHER" id="PTHR31896">
    <property type="entry name" value="FAMILY REGULATORY PROTEIN, PUTATIVE (AFU_ORTHOLOGUE AFUA_3G14730)-RELATED"/>
    <property type="match status" value="1"/>
</dbReference>
<organism evidence="5 6">
    <name type="scientific">Glarea lozoyensis (strain ATCC 20868 / MF5171)</name>
    <dbReference type="NCBI Taxonomy" id="1116229"/>
    <lineage>
        <taxon>Eukaryota</taxon>
        <taxon>Fungi</taxon>
        <taxon>Dikarya</taxon>
        <taxon>Ascomycota</taxon>
        <taxon>Pezizomycotina</taxon>
        <taxon>Leotiomycetes</taxon>
        <taxon>Helotiales</taxon>
        <taxon>Helotiaceae</taxon>
        <taxon>Glarea</taxon>
    </lineage>
</organism>
<dbReference type="eggNOG" id="ENOG502S6KB">
    <property type="taxonomic scope" value="Eukaryota"/>
</dbReference>
<reference evidence="5 6" key="1">
    <citation type="journal article" date="2013" name="BMC Genomics">
        <title>Genomics-driven discovery of the pneumocandin biosynthetic gene cluster in the fungus Glarea lozoyensis.</title>
        <authorList>
            <person name="Chen L."/>
            <person name="Yue Q."/>
            <person name="Zhang X."/>
            <person name="Xiang M."/>
            <person name="Wang C."/>
            <person name="Li S."/>
            <person name="Che Y."/>
            <person name="Ortiz-Lopez F.J."/>
            <person name="Bills G.F."/>
            <person name="Liu X."/>
            <person name="An Z."/>
        </authorList>
    </citation>
    <scope>NUCLEOTIDE SEQUENCE [LARGE SCALE GENOMIC DNA]</scope>
    <source>
        <strain evidence="6">ATCC 20868 / MF5171</strain>
    </source>
</reference>